<protein>
    <submittedName>
        <fullName evidence="2">Uncharacterized protein</fullName>
    </submittedName>
</protein>
<dbReference type="EMBL" id="LWMT01000277">
    <property type="protein sequence ID" value="KZX10358.1"/>
    <property type="molecule type" value="Genomic_DNA"/>
</dbReference>
<sequence length="69" mass="8405">MDNGIKSTDKKMKDLLRDKDSLIHYQKREFAIAEYNNTLLHREERGEEKGRREGKKKEKKREDKKKQEK</sequence>
<dbReference type="PATRIC" id="fig|55758.3.peg.2004"/>
<proteinExistence type="predicted"/>
<dbReference type="Proteomes" id="UP000077066">
    <property type="component" value="Unassembled WGS sequence"/>
</dbReference>
<keyword evidence="3" id="KW-1185">Reference proteome</keyword>
<dbReference type="RefSeq" id="WP_066973790.1">
    <property type="nucleotide sequence ID" value="NZ_LWMT01000277.1"/>
</dbReference>
<gene>
    <name evidence="2" type="ORF">MBFIL_17890</name>
</gene>
<feature type="compositionally biased region" description="Basic and acidic residues" evidence="1">
    <location>
        <begin position="40"/>
        <end position="51"/>
    </location>
</feature>
<organism evidence="2 3">
    <name type="scientific">Methanobrevibacter filiformis</name>
    <dbReference type="NCBI Taxonomy" id="55758"/>
    <lineage>
        <taxon>Archaea</taxon>
        <taxon>Methanobacteriati</taxon>
        <taxon>Methanobacteriota</taxon>
        <taxon>Methanomada group</taxon>
        <taxon>Methanobacteria</taxon>
        <taxon>Methanobacteriales</taxon>
        <taxon>Methanobacteriaceae</taxon>
        <taxon>Methanobrevibacter</taxon>
    </lineage>
</organism>
<reference evidence="2 3" key="1">
    <citation type="submission" date="2016-04" db="EMBL/GenBank/DDBJ databases">
        <title>Genome sequence of Methanobrevibacter filiformis DSM 11501.</title>
        <authorList>
            <person name="Poehlein A."/>
            <person name="Seedorf H."/>
            <person name="Daniel R."/>
        </authorList>
    </citation>
    <scope>NUCLEOTIDE SEQUENCE [LARGE SCALE GENOMIC DNA]</scope>
    <source>
        <strain evidence="2 3">DSM 11501</strain>
    </source>
</reference>
<comment type="caution">
    <text evidence="2">The sequence shown here is derived from an EMBL/GenBank/DDBJ whole genome shotgun (WGS) entry which is preliminary data.</text>
</comment>
<feature type="compositionally biased region" description="Basic and acidic residues" evidence="1">
    <location>
        <begin position="60"/>
        <end position="69"/>
    </location>
</feature>
<evidence type="ECO:0000313" key="2">
    <source>
        <dbReference type="EMBL" id="KZX10358.1"/>
    </source>
</evidence>
<evidence type="ECO:0000313" key="3">
    <source>
        <dbReference type="Proteomes" id="UP000077066"/>
    </source>
</evidence>
<accession>A0A165Z7R0</accession>
<dbReference type="AlphaFoldDB" id="A0A165Z7R0"/>
<feature type="region of interest" description="Disordered" evidence="1">
    <location>
        <begin position="36"/>
        <end position="69"/>
    </location>
</feature>
<evidence type="ECO:0000256" key="1">
    <source>
        <dbReference type="SAM" id="MobiDB-lite"/>
    </source>
</evidence>
<name>A0A165Z7R0_9EURY</name>